<dbReference type="Proteomes" id="UP000006281">
    <property type="component" value="Chromosome"/>
</dbReference>
<feature type="region of interest" description="Disordered" evidence="1">
    <location>
        <begin position="1"/>
        <end position="51"/>
    </location>
</feature>
<keyword evidence="5" id="KW-1185">Reference proteome</keyword>
<feature type="transmembrane region" description="Helical" evidence="2">
    <location>
        <begin position="68"/>
        <end position="86"/>
    </location>
</feature>
<feature type="domain" description="YdbS-like PH" evidence="3">
    <location>
        <begin position="474"/>
        <end position="540"/>
    </location>
</feature>
<sequence length="569" mass="62197">MTAGNSTSDTTSDATGPTADPTSEVTAEAAVDRADALEAGAGEPDPGPGSHPEIAWERLSVRMVWVNLVRLVLSIVPGVLATVVLNTPAGPVWPLLIASAIGVFATVLAFLRFLVTRYRVTGDRVERKSGWLVRQYRYVPRDRIRSVDSSVRLRHRLAGVRVVHIGSGESRSSFKLDALTIPTAEALRRQLMPDGADEPAPRPVAEEEPGQAAEQSAVEPEPGPPEEVLARFRKPWVLYEMFSVWAIFAFGAPVFGLYWTLQPFGVDLLEIVQGLVDYERRGFWWSLALCCAVAYPLGVVVLGLGFVMANWDFALVRTATKGRPALLTRRGLLSTRTVYRDETRIRGLHFKEPLLWRWLGLTRTSVVTTGLKGGSDENGAAGILPRVRLWEAREVAAKVLTGEPSPMEAPLARHPRGALTRRLIWATYGPAALAGVLFWLGATDALPDWAWWIGVALWPVALLAAAFAYLALGHALSGSYLVVRRGAFTRSTVALQNRAVIGWTLRQSIFQRMGRRVTVQIPTPAGERHYVLPDAGTRQALAFVAAATPDLASQFITPTGRAGERTRSR</sequence>
<protein>
    <submittedName>
        <fullName evidence="4">Membrane-flanked domain-containing protein</fullName>
    </submittedName>
</protein>
<name>K0K4C2_SACES</name>
<dbReference type="RefSeq" id="WP_015103252.1">
    <property type="nucleotide sequence ID" value="NC_019673.1"/>
</dbReference>
<dbReference type="PANTHER" id="PTHR34473:SF3">
    <property type="entry name" value="TRANSMEMBRANE PROTEIN-RELATED"/>
    <property type="match status" value="1"/>
</dbReference>
<dbReference type="PATRIC" id="fig|1179773.3.peg.5918"/>
<feature type="transmembrane region" description="Helical" evidence="2">
    <location>
        <begin position="237"/>
        <end position="259"/>
    </location>
</feature>
<dbReference type="InterPro" id="IPR014529">
    <property type="entry name" value="UCP026631"/>
</dbReference>
<dbReference type="eggNOG" id="COG3428">
    <property type="taxonomic scope" value="Bacteria"/>
</dbReference>
<dbReference type="BioCyc" id="SESP1179773:BN6_RS28300-MONOMER"/>
<keyword evidence="2" id="KW-1133">Transmembrane helix</keyword>
<dbReference type="InterPro" id="IPR005182">
    <property type="entry name" value="YdbS-like_PH"/>
</dbReference>
<dbReference type="PIRSF" id="PIRSF026631">
    <property type="entry name" value="UCP026631"/>
    <property type="match status" value="1"/>
</dbReference>
<dbReference type="OrthoDB" id="4121259at2"/>
<feature type="transmembrane region" description="Helical" evidence="2">
    <location>
        <begin position="423"/>
        <end position="443"/>
    </location>
</feature>
<feature type="region of interest" description="Disordered" evidence="1">
    <location>
        <begin position="194"/>
        <end position="225"/>
    </location>
</feature>
<feature type="domain" description="YdbS-like PH" evidence="3">
    <location>
        <begin position="116"/>
        <end position="191"/>
    </location>
</feature>
<evidence type="ECO:0000256" key="2">
    <source>
        <dbReference type="SAM" id="Phobius"/>
    </source>
</evidence>
<organism evidence="4 5">
    <name type="scientific">Saccharothrix espanaensis (strain ATCC 51144 / DSM 44229 / JCM 9112 / NBRC 15066 / NRRL 15764)</name>
    <dbReference type="NCBI Taxonomy" id="1179773"/>
    <lineage>
        <taxon>Bacteria</taxon>
        <taxon>Bacillati</taxon>
        <taxon>Actinomycetota</taxon>
        <taxon>Actinomycetes</taxon>
        <taxon>Pseudonocardiales</taxon>
        <taxon>Pseudonocardiaceae</taxon>
        <taxon>Saccharothrix</taxon>
    </lineage>
</organism>
<evidence type="ECO:0000313" key="4">
    <source>
        <dbReference type="EMBL" id="CCH33141.1"/>
    </source>
</evidence>
<feature type="compositionally biased region" description="Polar residues" evidence="1">
    <location>
        <begin position="1"/>
        <end position="25"/>
    </location>
</feature>
<feature type="transmembrane region" description="Helical" evidence="2">
    <location>
        <begin position="449"/>
        <end position="472"/>
    </location>
</feature>
<feature type="transmembrane region" description="Helical" evidence="2">
    <location>
        <begin position="92"/>
        <end position="115"/>
    </location>
</feature>
<evidence type="ECO:0000256" key="1">
    <source>
        <dbReference type="SAM" id="MobiDB-lite"/>
    </source>
</evidence>
<evidence type="ECO:0000259" key="3">
    <source>
        <dbReference type="Pfam" id="PF03703"/>
    </source>
</evidence>
<keyword evidence="2" id="KW-0812">Transmembrane</keyword>
<dbReference type="HOGENOM" id="CLU_024617_1_0_11"/>
<accession>K0K4C2</accession>
<keyword evidence="2" id="KW-0472">Membrane</keyword>
<evidence type="ECO:0000313" key="5">
    <source>
        <dbReference type="Proteomes" id="UP000006281"/>
    </source>
</evidence>
<dbReference type="AlphaFoldDB" id="K0K4C2"/>
<dbReference type="STRING" id="1179773.BN6_58840"/>
<reference evidence="4 5" key="1">
    <citation type="journal article" date="2012" name="BMC Genomics">
        <title>Complete genome sequence of Saccharothrix espanaensis DSM 44229T and comparison to the other completely sequenced Pseudonocardiaceae.</title>
        <authorList>
            <person name="Strobel T."/>
            <person name="Al-Dilaimi A."/>
            <person name="Blom J."/>
            <person name="Gessner A."/>
            <person name="Kalinowski J."/>
            <person name="Luzhetska M."/>
            <person name="Puhler A."/>
            <person name="Szczepanowski R."/>
            <person name="Bechthold A."/>
            <person name="Ruckert C."/>
        </authorList>
    </citation>
    <scope>NUCLEOTIDE SEQUENCE [LARGE SCALE GENOMIC DNA]</scope>
    <source>
        <strain evidence="5">ATCC 51144 / DSM 44229 / JCM 9112 / NBRC 15066 / NRRL 15764</strain>
    </source>
</reference>
<dbReference type="PANTHER" id="PTHR34473">
    <property type="entry name" value="UPF0699 TRANSMEMBRANE PROTEIN YDBS"/>
    <property type="match status" value="1"/>
</dbReference>
<gene>
    <name evidence="4" type="primary">sam23</name>
    <name evidence="4" type="ordered locus">BN6_58840</name>
</gene>
<dbReference type="KEGG" id="sesp:BN6_58840"/>
<proteinExistence type="predicted"/>
<dbReference type="Pfam" id="PF03703">
    <property type="entry name" value="bPH_2"/>
    <property type="match status" value="2"/>
</dbReference>
<dbReference type="EMBL" id="HE804045">
    <property type="protein sequence ID" value="CCH33141.1"/>
    <property type="molecule type" value="Genomic_DNA"/>
</dbReference>
<feature type="transmembrane region" description="Helical" evidence="2">
    <location>
        <begin position="283"/>
        <end position="307"/>
    </location>
</feature>